<evidence type="ECO:0000256" key="9">
    <source>
        <dbReference type="ARBA" id="ARBA00047913"/>
    </source>
</evidence>
<dbReference type="GO" id="GO:0050566">
    <property type="term" value="F:asparaginyl-tRNA synthase (glutamine-hydrolyzing) activity"/>
    <property type="evidence" value="ECO:0007669"/>
    <property type="project" value="RHEA"/>
</dbReference>
<keyword evidence="4 10" id="KW-0547">Nucleotide-binding</keyword>
<dbReference type="InterPro" id="IPR006075">
    <property type="entry name" value="Asn/Gln-tRNA_Trfase_suB/E_cat"/>
</dbReference>
<dbReference type="AlphaFoldDB" id="A0A1F6MUZ0"/>
<evidence type="ECO:0000256" key="7">
    <source>
        <dbReference type="ARBA" id="ARBA00024799"/>
    </source>
</evidence>
<evidence type="ECO:0000256" key="10">
    <source>
        <dbReference type="HAMAP-Rule" id="MF_00121"/>
    </source>
</evidence>
<evidence type="ECO:0000256" key="8">
    <source>
        <dbReference type="ARBA" id="ARBA00047380"/>
    </source>
</evidence>
<evidence type="ECO:0000256" key="2">
    <source>
        <dbReference type="ARBA" id="ARBA00011123"/>
    </source>
</evidence>
<evidence type="ECO:0000256" key="1">
    <source>
        <dbReference type="ARBA" id="ARBA00005306"/>
    </source>
</evidence>
<dbReference type="GO" id="GO:0005524">
    <property type="term" value="F:ATP binding"/>
    <property type="evidence" value="ECO:0007669"/>
    <property type="project" value="UniProtKB-KW"/>
</dbReference>
<dbReference type="SUPFAM" id="SSF55931">
    <property type="entry name" value="Glutamine synthetase/guanido kinase"/>
    <property type="match status" value="1"/>
</dbReference>
<protein>
    <recommendedName>
        <fullName evidence="10">Aspartyl/glutamyl-tRNA(Asn/Gln) amidotransferase subunit B</fullName>
        <shortName evidence="10">Asp/Glu-ADT subunit B</shortName>
        <ecNumber evidence="10">6.3.5.-</ecNumber>
    </recommendedName>
</protein>
<comment type="similarity">
    <text evidence="1 10">Belongs to the GatB/GatE family. GatB subfamily.</text>
</comment>
<dbReference type="InterPro" id="IPR023168">
    <property type="entry name" value="GatB_Yqey_C_2"/>
</dbReference>
<dbReference type="FunFam" id="1.10.10.410:FF:000001">
    <property type="entry name" value="Aspartyl/glutamyl-tRNA(Asn/Gln) amidotransferase subunit B"/>
    <property type="match status" value="1"/>
</dbReference>
<dbReference type="NCBIfam" id="TIGR00133">
    <property type="entry name" value="gatB"/>
    <property type="match status" value="1"/>
</dbReference>
<evidence type="ECO:0000313" key="13">
    <source>
        <dbReference type="Proteomes" id="UP000178347"/>
    </source>
</evidence>
<feature type="domain" description="Asn/Gln amidotransferase" evidence="11">
    <location>
        <begin position="343"/>
        <end position="511"/>
    </location>
</feature>
<keyword evidence="5 10" id="KW-0067">ATP-binding</keyword>
<evidence type="ECO:0000256" key="5">
    <source>
        <dbReference type="ARBA" id="ARBA00022840"/>
    </source>
</evidence>
<dbReference type="PANTHER" id="PTHR11659">
    <property type="entry name" value="GLUTAMYL-TRNA GLN AMIDOTRANSFERASE SUBUNIT B MITOCHONDRIAL AND PROKARYOTIC PET112-RELATED"/>
    <property type="match status" value="1"/>
</dbReference>
<evidence type="ECO:0000256" key="6">
    <source>
        <dbReference type="ARBA" id="ARBA00022917"/>
    </source>
</evidence>
<sequence>MSKYTAIIGMEVHIELKTKSKMFCGCKNDPDIKEPNTNICPICTAQPGTLPVPNKQAIAWTVLIGNALGCEIRELSKFDRKHYFYPDLPKGYQISQYDEPIAERGAITLDFPLNDNIRETAKINITRVHLEEDTAKLTHDTKGNTLVDFNRAGTPLVEIVSDPDFKTALEAKTYCQELRGIFRYLEVSDADMEKGHMRCEANISVQEADKFEIVDGKVKPLGNYKLNNKVEVKNINSFRAVEKALEFEIKRQTELLEKGETWPQQTRGWDENKSETVLQRIKENAADYRYFPEPDIPPFHPEKIAGKISLPELPLQKRNRFHEEYGLSYADAKILSEDKDWADFTEKVMSEVVEWLDSLPESKNKAEKVPQKIARLAGGWITSKLMGILAEKKMEITEVKFSAENFAELIALIYDNRVNSTNAQKILLIMAGSKTDKDPTHIMEEKGWGQVDDENKINEVVVEIIRSYPKQVADFKTGKEPIIKFLIGMAMKATEGSADPKVVEKLLREKLT</sequence>
<keyword evidence="6 10" id="KW-0648">Protein biosynthesis</keyword>
<evidence type="ECO:0000259" key="11">
    <source>
        <dbReference type="SMART" id="SM00845"/>
    </source>
</evidence>
<dbReference type="InterPro" id="IPR017959">
    <property type="entry name" value="Asn/Gln-tRNA_amidoTrfase_suB/E"/>
</dbReference>
<dbReference type="Pfam" id="PF02637">
    <property type="entry name" value="GatB_Yqey"/>
    <property type="match status" value="1"/>
</dbReference>
<dbReference type="SMART" id="SM00845">
    <property type="entry name" value="GatB_Yqey"/>
    <property type="match status" value="1"/>
</dbReference>
<dbReference type="SUPFAM" id="SSF89095">
    <property type="entry name" value="GatB/YqeY motif"/>
    <property type="match status" value="1"/>
</dbReference>
<dbReference type="EC" id="6.3.5.-" evidence="10"/>
<comment type="function">
    <text evidence="7 10">Allows the formation of correctly charged Asn-tRNA(Asn) or Gln-tRNA(Gln) through the transamidation of misacylated Asp-tRNA(Asn) or Glu-tRNA(Gln) in organisms which lack either or both of asparaginyl-tRNA or glutaminyl-tRNA synthetases. The reaction takes place in the presence of glutamine and ATP through an activated phospho-Asp-tRNA(Asn) or phospho-Glu-tRNA(Gln).</text>
</comment>
<reference evidence="12 13" key="1">
    <citation type="journal article" date="2016" name="Nat. Commun.">
        <title>Thousands of microbial genomes shed light on interconnected biogeochemical processes in an aquifer system.</title>
        <authorList>
            <person name="Anantharaman K."/>
            <person name="Brown C.T."/>
            <person name="Hug L.A."/>
            <person name="Sharon I."/>
            <person name="Castelle C.J."/>
            <person name="Probst A.J."/>
            <person name="Thomas B.C."/>
            <person name="Singh A."/>
            <person name="Wilkins M.J."/>
            <person name="Karaoz U."/>
            <person name="Brodie E.L."/>
            <person name="Williams K.H."/>
            <person name="Hubbard S.S."/>
            <person name="Banfield J.F."/>
        </authorList>
    </citation>
    <scope>NUCLEOTIDE SEQUENCE [LARGE SCALE GENOMIC DNA]</scope>
</reference>
<proteinExistence type="inferred from homology"/>
<dbReference type="GO" id="GO:0050567">
    <property type="term" value="F:glutaminyl-tRNA synthase (glutamine-hydrolyzing) activity"/>
    <property type="evidence" value="ECO:0007669"/>
    <property type="project" value="UniProtKB-UniRule"/>
</dbReference>
<dbReference type="GO" id="GO:0006412">
    <property type="term" value="P:translation"/>
    <property type="evidence" value="ECO:0007669"/>
    <property type="project" value="UniProtKB-UniRule"/>
</dbReference>
<dbReference type="Gene3D" id="1.10.10.410">
    <property type="match status" value="1"/>
</dbReference>
<dbReference type="InterPro" id="IPR014746">
    <property type="entry name" value="Gln_synth/guanido_kin_cat_dom"/>
</dbReference>
<name>A0A1F6MUZ0_9BACT</name>
<evidence type="ECO:0000313" key="12">
    <source>
        <dbReference type="EMBL" id="OGH75506.1"/>
    </source>
</evidence>
<comment type="subunit">
    <text evidence="2 10">Heterotrimer of A, B and C subunits.</text>
</comment>
<dbReference type="InterPro" id="IPR042114">
    <property type="entry name" value="GatB_C_1"/>
</dbReference>
<comment type="caution">
    <text evidence="12">The sequence shown here is derived from an EMBL/GenBank/DDBJ whole genome shotgun (WGS) entry which is preliminary data.</text>
</comment>
<gene>
    <name evidence="10" type="primary">gatB</name>
    <name evidence="12" type="ORF">A3G00_01225</name>
</gene>
<dbReference type="NCBIfam" id="NF004012">
    <property type="entry name" value="PRK05477.1-2"/>
    <property type="match status" value="1"/>
</dbReference>
<comment type="catalytic activity">
    <reaction evidence="8 10">
        <text>L-aspartyl-tRNA(Asn) + L-glutamine + ATP + H2O = L-asparaginyl-tRNA(Asn) + L-glutamate + ADP + phosphate + 2 H(+)</text>
        <dbReference type="Rhea" id="RHEA:14513"/>
        <dbReference type="Rhea" id="RHEA-COMP:9674"/>
        <dbReference type="Rhea" id="RHEA-COMP:9677"/>
        <dbReference type="ChEBI" id="CHEBI:15377"/>
        <dbReference type="ChEBI" id="CHEBI:15378"/>
        <dbReference type="ChEBI" id="CHEBI:29985"/>
        <dbReference type="ChEBI" id="CHEBI:30616"/>
        <dbReference type="ChEBI" id="CHEBI:43474"/>
        <dbReference type="ChEBI" id="CHEBI:58359"/>
        <dbReference type="ChEBI" id="CHEBI:78515"/>
        <dbReference type="ChEBI" id="CHEBI:78516"/>
        <dbReference type="ChEBI" id="CHEBI:456216"/>
    </reaction>
</comment>
<dbReference type="Pfam" id="PF02934">
    <property type="entry name" value="GatB_N"/>
    <property type="match status" value="1"/>
</dbReference>
<dbReference type="InterPro" id="IPR004413">
    <property type="entry name" value="GatB"/>
</dbReference>
<dbReference type="Proteomes" id="UP000178347">
    <property type="component" value="Unassembled WGS sequence"/>
</dbReference>
<dbReference type="InterPro" id="IPR003789">
    <property type="entry name" value="Asn/Gln_tRNA_amidoTrase-B-like"/>
</dbReference>
<keyword evidence="3 10" id="KW-0436">Ligase</keyword>
<evidence type="ECO:0000256" key="3">
    <source>
        <dbReference type="ARBA" id="ARBA00022598"/>
    </source>
</evidence>
<dbReference type="NCBIfam" id="NF004014">
    <property type="entry name" value="PRK05477.1-4"/>
    <property type="match status" value="1"/>
</dbReference>
<evidence type="ECO:0000256" key="4">
    <source>
        <dbReference type="ARBA" id="ARBA00022741"/>
    </source>
</evidence>
<dbReference type="STRING" id="1798692.A3G00_01225"/>
<dbReference type="InterPro" id="IPR018027">
    <property type="entry name" value="Asn/Gln_amidotransferase"/>
</dbReference>
<dbReference type="InterPro" id="IPR017958">
    <property type="entry name" value="Gln-tRNA_amidoTrfase_suB_CS"/>
</dbReference>
<accession>A0A1F6MUZ0</accession>
<dbReference type="Gene3D" id="1.10.150.380">
    <property type="entry name" value="GatB domain, N-terminal subdomain"/>
    <property type="match status" value="1"/>
</dbReference>
<dbReference type="EMBL" id="MFQN01000009">
    <property type="protein sequence ID" value="OGH75506.1"/>
    <property type="molecule type" value="Genomic_DNA"/>
</dbReference>
<dbReference type="PROSITE" id="PS01234">
    <property type="entry name" value="GATB"/>
    <property type="match status" value="1"/>
</dbReference>
<organism evidence="12 13">
    <name type="scientific">Candidatus Magasanikbacteria bacterium RIFCSPLOWO2_12_FULL_43_12</name>
    <dbReference type="NCBI Taxonomy" id="1798692"/>
    <lineage>
        <taxon>Bacteria</taxon>
        <taxon>Candidatus Magasanikiibacteriota</taxon>
    </lineage>
</organism>
<dbReference type="HAMAP" id="MF_00121">
    <property type="entry name" value="GatB"/>
    <property type="match status" value="1"/>
</dbReference>
<comment type="catalytic activity">
    <reaction evidence="9 10">
        <text>L-glutamyl-tRNA(Gln) + L-glutamine + ATP + H2O = L-glutaminyl-tRNA(Gln) + L-glutamate + ADP + phosphate + H(+)</text>
        <dbReference type="Rhea" id="RHEA:17521"/>
        <dbReference type="Rhea" id="RHEA-COMP:9681"/>
        <dbReference type="Rhea" id="RHEA-COMP:9684"/>
        <dbReference type="ChEBI" id="CHEBI:15377"/>
        <dbReference type="ChEBI" id="CHEBI:15378"/>
        <dbReference type="ChEBI" id="CHEBI:29985"/>
        <dbReference type="ChEBI" id="CHEBI:30616"/>
        <dbReference type="ChEBI" id="CHEBI:43474"/>
        <dbReference type="ChEBI" id="CHEBI:58359"/>
        <dbReference type="ChEBI" id="CHEBI:78520"/>
        <dbReference type="ChEBI" id="CHEBI:78521"/>
        <dbReference type="ChEBI" id="CHEBI:456216"/>
    </reaction>
</comment>